<protein>
    <recommendedName>
        <fullName evidence="3">START domain-containing protein</fullName>
    </recommendedName>
</protein>
<dbReference type="OMA" id="AAMHYFQ"/>
<dbReference type="KEGG" id="psoj:PHYSODRAFT_515856"/>
<reference evidence="1 2" key="1">
    <citation type="journal article" date="2006" name="Science">
        <title>Phytophthora genome sequences uncover evolutionary origins and mechanisms of pathogenesis.</title>
        <authorList>
            <person name="Tyler B.M."/>
            <person name="Tripathy S."/>
            <person name="Zhang X."/>
            <person name="Dehal P."/>
            <person name="Jiang R.H."/>
            <person name="Aerts A."/>
            <person name="Arredondo F.D."/>
            <person name="Baxter L."/>
            <person name="Bensasson D."/>
            <person name="Beynon J.L."/>
            <person name="Chapman J."/>
            <person name="Damasceno C.M."/>
            <person name="Dorrance A.E."/>
            <person name="Dou D."/>
            <person name="Dickerman A.W."/>
            <person name="Dubchak I.L."/>
            <person name="Garbelotto M."/>
            <person name="Gijzen M."/>
            <person name="Gordon S.G."/>
            <person name="Govers F."/>
            <person name="Grunwald N.J."/>
            <person name="Huang W."/>
            <person name="Ivors K.L."/>
            <person name="Jones R.W."/>
            <person name="Kamoun S."/>
            <person name="Krampis K."/>
            <person name="Lamour K.H."/>
            <person name="Lee M.K."/>
            <person name="McDonald W.H."/>
            <person name="Medina M."/>
            <person name="Meijer H.J."/>
            <person name="Nordberg E.K."/>
            <person name="Maclean D.J."/>
            <person name="Ospina-Giraldo M.D."/>
            <person name="Morris P.F."/>
            <person name="Phuntumart V."/>
            <person name="Putnam N.H."/>
            <person name="Rash S."/>
            <person name="Rose J.K."/>
            <person name="Sakihama Y."/>
            <person name="Salamov A.A."/>
            <person name="Savidor A."/>
            <person name="Scheuring C.F."/>
            <person name="Smith B.M."/>
            <person name="Sobral B.W."/>
            <person name="Terry A."/>
            <person name="Torto-Alalibo T.A."/>
            <person name="Win J."/>
            <person name="Xu Z."/>
            <person name="Zhang H."/>
            <person name="Grigoriev I.V."/>
            <person name="Rokhsar D.S."/>
            <person name="Boore J.L."/>
        </authorList>
    </citation>
    <scope>NUCLEOTIDE SEQUENCE [LARGE SCALE GENOMIC DNA]</scope>
    <source>
        <strain evidence="1 2">P6497</strain>
    </source>
</reference>
<dbReference type="GeneID" id="20659732"/>
<organism evidence="1 2">
    <name type="scientific">Phytophthora sojae (strain P6497)</name>
    <name type="common">Soybean stem and root rot agent</name>
    <name type="synonym">Phytophthora megasperma f. sp. glycines</name>
    <dbReference type="NCBI Taxonomy" id="1094619"/>
    <lineage>
        <taxon>Eukaryota</taxon>
        <taxon>Sar</taxon>
        <taxon>Stramenopiles</taxon>
        <taxon>Oomycota</taxon>
        <taxon>Peronosporomycetes</taxon>
        <taxon>Peronosporales</taxon>
        <taxon>Peronosporaceae</taxon>
        <taxon>Phytophthora</taxon>
    </lineage>
</organism>
<dbReference type="RefSeq" id="XP_009532375.1">
    <property type="nucleotide sequence ID" value="XM_009534080.1"/>
</dbReference>
<dbReference type="Proteomes" id="UP000002640">
    <property type="component" value="Unassembled WGS sequence"/>
</dbReference>
<dbReference type="InParanoid" id="G4ZYK9"/>
<dbReference type="AlphaFoldDB" id="G4ZYK9"/>
<dbReference type="EMBL" id="JH159157">
    <property type="protein sequence ID" value="EGZ12042.1"/>
    <property type="molecule type" value="Genomic_DNA"/>
</dbReference>
<proteinExistence type="predicted"/>
<evidence type="ECO:0000313" key="2">
    <source>
        <dbReference type="Proteomes" id="UP000002640"/>
    </source>
</evidence>
<accession>G4ZYK9</accession>
<gene>
    <name evidence="1" type="ORF">PHYSODRAFT_515856</name>
</gene>
<sequence>METQLASLCAKWQEHLPDPSWVSSQAEMVNRSLKDQVLQQQLYLASLQHLITQSPFLAPSRSKELFEGMHSFSALPNSLTTTQRTDHLIAQCEMGVRLVPALMGRFARQHLPNATFSNPFSHTSVMADGNFTYVSNILLCRIPHRSMEFAVGAAMHYFQNLSTELNSHLGVHCDLEVLQDLGHGRAYTQMRYRNGPSFSSSSNTTLAARVTPDSAVVVADFVDEDVCYPIDRTLLMTPERDPMNGQEHVLVQRLSVNRYNLPPTSSRLHDEIRSSLPWFNGDLLMEVICRQLEQNGQPRAL</sequence>
<name>G4ZYK9_PHYSP</name>
<evidence type="ECO:0008006" key="3">
    <source>
        <dbReference type="Google" id="ProtNLM"/>
    </source>
</evidence>
<evidence type="ECO:0000313" key="1">
    <source>
        <dbReference type="EMBL" id="EGZ12042.1"/>
    </source>
</evidence>
<keyword evidence="2" id="KW-1185">Reference proteome</keyword>